<dbReference type="OrthoDB" id="10018982at2759"/>
<dbReference type="Proteomes" id="UP000298061">
    <property type="component" value="Unassembled WGS sequence"/>
</dbReference>
<sequence length="74" mass="8441">MSTQSYEVALFGEFFAHDLKAILNRIALHSESTSQMHTREVVFEPIDAQQQRDSGQDPVLLRAKKELLEPQAGW</sequence>
<evidence type="ECO:0008006" key="3">
    <source>
        <dbReference type="Google" id="ProtNLM"/>
    </source>
</evidence>
<accession>A0A4Z0A450</accession>
<protein>
    <recommendedName>
        <fullName evidence="3">Mediator of RNA polymerase II transcription subunit 18</fullName>
    </recommendedName>
</protein>
<dbReference type="EMBL" id="SFCI01000171">
    <property type="protein sequence ID" value="TFY81806.1"/>
    <property type="molecule type" value="Genomic_DNA"/>
</dbReference>
<organism evidence="1 2">
    <name type="scientific">Hericium alpestre</name>
    <dbReference type="NCBI Taxonomy" id="135208"/>
    <lineage>
        <taxon>Eukaryota</taxon>
        <taxon>Fungi</taxon>
        <taxon>Dikarya</taxon>
        <taxon>Basidiomycota</taxon>
        <taxon>Agaricomycotina</taxon>
        <taxon>Agaricomycetes</taxon>
        <taxon>Russulales</taxon>
        <taxon>Hericiaceae</taxon>
        <taxon>Hericium</taxon>
    </lineage>
</organism>
<gene>
    <name evidence="1" type="ORF">EWM64_g2197</name>
</gene>
<keyword evidence="2" id="KW-1185">Reference proteome</keyword>
<proteinExistence type="predicted"/>
<dbReference type="STRING" id="135208.A0A4Z0A450"/>
<reference evidence="1 2" key="1">
    <citation type="submission" date="2019-02" db="EMBL/GenBank/DDBJ databases">
        <title>Genome sequencing of the rare red list fungi Hericium alpestre (H. flagellum).</title>
        <authorList>
            <person name="Buettner E."/>
            <person name="Kellner H."/>
        </authorList>
    </citation>
    <scope>NUCLEOTIDE SEQUENCE [LARGE SCALE GENOMIC DNA]</scope>
    <source>
        <strain evidence="1 2">DSM 108284</strain>
    </source>
</reference>
<name>A0A4Z0A450_9AGAM</name>
<comment type="caution">
    <text evidence="1">The sequence shown here is derived from an EMBL/GenBank/DDBJ whole genome shotgun (WGS) entry which is preliminary data.</text>
</comment>
<dbReference type="AlphaFoldDB" id="A0A4Z0A450"/>
<evidence type="ECO:0000313" key="1">
    <source>
        <dbReference type="EMBL" id="TFY81806.1"/>
    </source>
</evidence>
<evidence type="ECO:0000313" key="2">
    <source>
        <dbReference type="Proteomes" id="UP000298061"/>
    </source>
</evidence>